<comment type="caution">
    <text evidence="2">The sequence shown here is derived from an EMBL/GenBank/DDBJ whole genome shotgun (WGS) entry which is preliminary data.</text>
</comment>
<dbReference type="SUPFAM" id="SSF52047">
    <property type="entry name" value="RNI-like"/>
    <property type="match status" value="1"/>
</dbReference>
<reference evidence="2 3" key="1">
    <citation type="journal article" date="2018" name="Front. Microbiol.">
        <title>Prospects for Fungal Bioremediation of Acidic Radioactive Waste Sites: Characterization and Genome Sequence of Rhodotorula taiwanensis MD1149.</title>
        <authorList>
            <person name="Tkavc R."/>
            <person name="Matrosova V.Y."/>
            <person name="Grichenko O.E."/>
            <person name="Gostincar C."/>
            <person name="Volpe R.P."/>
            <person name="Klimenkova P."/>
            <person name="Gaidamakova E.K."/>
            <person name="Zhou C.E."/>
            <person name="Stewart B.J."/>
            <person name="Lyman M.G."/>
            <person name="Malfatti S.A."/>
            <person name="Rubinfeld B."/>
            <person name="Courtot M."/>
            <person name="Singh J."/>
            <person name="Dalgard C.L."/>
            <person name="Hamilton T."/>
            <person name="Frey K.G."/>
            <person name="Gunde-Cimerman N."/>
            <person name="Dugan L."/>
            <person name="Daly M.J."/>
        </authorList>
    </citation>
    <scope>NUCLEOTIDE SEQUENCE [LARGE SCALE GENOMIC DNA]</scope>
    <source>
        <strain evidence="2 3">MD1149</strain>
    </source>
</reference>
<evidence type="ECO:0000256" key="1">
    <source>
        <dbReference type="SAM" id="MobiDB-lite"/>
    </source>
</evidence>
<organism evidence="2 3">
    <name type="scientific">Rhodotorula taiwanensis</name>
    <dbReference type="NCBI Taxonomy" id="741276"/>
    <lineage>
        <taxon>Eukaryota</taxon>
        <taxon>Fungi</taxon>
        <taxon>Dikarya</taxon>
        <taxon>Basidiomycota</taxon>
        <taxon>Pucciniomycotina</taxon>
        <taxon>Microbotryomycetes</taxon>
        <taxon>Sporidiobolales</taxon>
        <taxon>Sporidiobolaceae</taxon>
        <taxon>Rhodotorula</taxon>
    </lineage>
</organism>
<sequence length="439" mass="47875">MPDKKRINLDAQSSRDENEPRAFPHAKIPGEILSRIAFWAYKGQGVETLLRLGSPNRAWRTACEPLLFRDLVCSDVSEVVGAAKVLAQPAGNEADSPLRKKGSILRHVEHLQLILETAFPTNPNRPTLLGAMATVCSECTWLTSLRVQARSGAVIQPFDALFPGGGSARKALASLSHLKLLVLDNIALWLHELTVLMLGWPELQALAVSCLRGDCVRSSSTSTDVLPCRLRNLRVEQSTLTNEMTAHLLRDQSNLRFLSLPVQGLTGRTLAELEKVMPNLTTLDVRDSWASSKLRARSKTPKKNDDKVAEMDKDDLEQDEVTLPLTSLFRLLKSTACPDTVHLNRTLAPSDFFEEKGISQLTACMVEVENLSLDDFPPTSSIYGALAAALKADDLPFLKSIIVTSSTSATSSAKKTTQSKGLKALEAVAKARGVTVNSS</sequence>
<name>A0A2S5B794_9BASI</name>
<feature type="compositionally biased region" description="Basic and acidic residues" evidence="1">
    <location>
        <begin position="302"/>
        <end position="311"/>
    </location>
</feature>
<proteinExistence type="predicted"/>
<keyword evidence="3" id="KW-1185">Reference proteome</keyword>
<evidence type="ECO:0000313" key="2">
    <source>
        <dbReference type="EMBL" id="POY72653.1"/>
    </source>
</evidence>
<dbReference type="EMBL" id="PJQD01000048">
    <property type="protein sequence ID" value="POY72653.1"/>
    <property type="molecule type" value="Genomic_DNA"/>
</dbReference>
<gene>
    <name evidence="2" type="ORF">BMF94_4481</name>
</gene>
<protein>
    <recommendedName>
        <fullName evidence="4">F-box domain-containing protein</fullName>
    </recommendedName>
</protein>
<feature type="region of interest" description="Disordered" evidence="1">
    <location>
        <begin position="294"/>
        <end position="313"/>
    </location>
</feature>
<feature type="compositionally biased region" description="Basic and acidic residues" evidence="1">
    <location>
        <begin position="1"/>
        <end position="22"/>
    </location>
</feature>
<evidence type="ECO:0000313" key="3">
    <source>
        <dbReference type="Proteomes" id="UP000237144"/>
    </source>
</evidence>
<evidence type="ECO:0008006" key="4">
    <source>
        <dbReference type="Google" id="ProtNLM"/>
    </source>
</evidence>
<accession>A0A2S5B794</accession>
<dbReference type="AlphaFoldDB" id="A0A2S5B794"/>
<dbReference type="Gene3D" id="3.80.10.10">
    <property type="entry name" value="Ribonuclease Inhibitor"/>
    <property type="match status" value="1"/>
</dbReference>
<dbReference type="Proteomes" id="UP000237144">
    <property type="component" value="Unassembled WGS sequence"/>
</dbReference>
<dbReference type="InterPro" id="IPR032675">
    <property type="entry name" value="LRR_dom_sf"/>
</dbReference>
<dbReference type="OrthoDB" id="2526907at2759"/>
<feature type="region of interest" description="Disordered" evidence="1">
    <location>
        <begin position="1"/>
        <end position="23"/>
    </location>
</feature>